<keyword evidence="1" id="KW-0812">Transmembrane</keyword>
<dbReference type="PANTHER" id="PTHR32063:SF33">
    <property type="entry name" value="RND SUPERFAMILY EFFLUX PUMP PERMEASE COMPONENT"/>
    <property type="match status" value="1"/>
</dbReference>
<evidence type="ECO:0000313" key="3">
    <source>
        <dbReference type="EMBL" id="KRT56809.1"/>
    </source>
</evidence>
<dbReference type="GO" id="GO:0005886">
    <property type="term" value="C:plasma membrane"/>
    <property type="evidence" value="ECO:0007669"/>
    <property type="project" value="TreeGrafter"/>
</dbReference>
<reference evidence="4 5" key="1">
    <citation type="submission" date="2015-11" db="EMBL/GenBank/DDBJ databases">
        <title>The genome of Candidatus Endoriftia persephone in Ridgeia piscesae and population structure of the North Eastern Pacific vestimentiferan symbionts.</title>
        <authorList>
            <person name="Perez M."/>
            <person name="Juniper K.S."/>
        </authorList>
    </citation>
    <scope>NUCLEOTIDE SEQUENCE [LARGE SCALE GENOMIC DNA]</scope>
    <source>
        <strain evidence="3">Ind10</strain>
        <strain evidence="2">Ind11</strain>
    </source>
</reference>
<dbReference type="Gene3D" id="3.30.2090.10">
    <property type="entry name" value="Multidrug efflux transporter AcrB TolC docking domain, DN and DC subdomains"/>
    <property type="match status" value="2"/>
</dbReference>
<feature type="transmembrane region" description="Helical" evidence="1">
    <location>
        <begin position="915"/>
        <end position="939"/>
    </location>
</feature>
<feature type="transmembrane region" description="Helical" evidence="1">
    <location>
        <begin position="986"/>
        <end position="1011"/>
    </location>
</feature>
<dbReference type="AlphaFoldDB" id="A0A0T5YVX6"/>
<proteinExistence type="predicted"/>
<protein>
    <submittedName>
        <fullName evidence="2">Multidrug efflux pump subunit AcrB</fullName>
    </submittedName>
</protein>
<dbReference type="STRING" id="54398.Ga0074115_10994"/>
<dbReference type="EMBL" id="LDXT01000088">
    <property type="protein sequence ID" value="KRT54788.1"/>
    <property type="molecule type" value="Genomic_DNA"/>
</dbReference>
<organism evidence="2 5">
    <name type="scientific">endosymbiont of Ridgeia piscesae</name>
    <dbReference type="NCBI Taxonomy" id="54398"/>
    <lineage>
        <taxon>Bacteria</taxon>
        <taxon>Pseudomonadati</taxon>
        <taxon>Pseudomonadota</taxon>
        <taxon>Gammaproteobacteria</taxon>
        <taxon>sulfur-oxidizing symbionts</taxon>
    </lineage>
</organism>
<evidence type="ECO:0000313" key="4">
    <source>
        <dbReference type="Proteomes" id="UP000051276"/>
    </source>
</evidence>
<dbReference type="RefSeq" id="WP_057955560.1">
    <property type="nucleotide sequence ID" value="NZ_KQ556884.1"/>
</dbReference>
<feature type="transmembrane region" description="Helical" evidence="1">
    <location>
        <begin position="326"/>
        <end position="347"/>
    </location>
</feature>
<feature type="transmembrane region" description="Helical" evidence="1">
    <location>
        <begin position="12"/>
        <end position="30"/>
    </location>
</feature>
<dbReference type="Proteomes" id="UP000051276">
    <property type="component" value="Unassembled WGS sequence"/>
</dbReference>
<comment type="caution">
    <text evidence="2">The sequence shown here is derived from an EMBL/GenBank/DDBJ whole genome shotgun (WGS) entry which is preliminary data.</text>
</comment>
<dbReference type="SUPFAM" id="SSF82714">
    <property type="entry name" value="Multidrug efflux transporter AcrB TolC docking domain, DN and DC subdomains"/>
    <property type="match status" value="2"/>
</dbReference>
<keyword evidence="1" id="KW-0472">Membrane</keyword>
<dbReference type="Gene3D" id="3.30.70.1320">
    <property type="entry name" value="Multidrug efflux transporter AcrB pore domain like"/>
    <property type="match status" value="1"/>
</dbReference>
<name>A0A0T5YVX6_9GAMM</name>
<dbReference type="Pfam" id="PF00873">
    <property type="entry name" value="ACR_tran"/>
    <property type="match status" value="1"/>
</dbReference>
<dbReference type="SUPFAM" id="SSF82693">
    <property type="entry name" value="Multidrug efflux transporter AcrB pore domain, PN1, PN2, PC1 and PC2 subdomains"/>
    <property type="match status" value="2"/>
</dbReference>
<feature type="transmembrane region" description="Helical" evidence="1">
    <location>
        <begin position="452"/>
        <end position="476"/>
    </location>
</feature>
<dbReference type="PATRIC" id="fig|54398.3.peg.1530"/>
<feature type="transmembrane region" description="Helical" evidence="1">
    <location>
        <begin position="861"/>
        <end position="882"/>
    </location>
</feature>
<dbReference type="InterPro" id="IPR027463">
    <property type="entry name" value="AcrB_DN_DC_subdom"/>
</dbReference>
<evidence type="ECO:0000313" key="2">
    <source>
        <dbReference type="EMBL" id="KRT54788.1"/>
    </source>
</evidence>
<dbReference type="Gene3D" id="3.30.70.1430">
    <property type="entry name" value="Multidrug efflux transporter AcrB pore domain"/>
    <property type="match status" value="2"/>
</dbReference>
<keyword evidence="1" id="KW-1133">Transmembrane helix</keyword>
<dbReference type="Proteomes" id="UP000051634">
    <property type="component" value="Unassembled WGS sequence"/>
</dbReference>
<feature type="transmembrane region" description="Helical" evidence="1">
    <location>
        <begin position="960"/>
        <end position="980"/>
    </location>
</feature>
<feature type="transmembrane region" description="Helical" evidence="1">
    <location>
        <begin position="425"/>
        <end position="446"/>
    </location>
</feature>
<feature type="transmembrane region" description="Helical" evidence="1">
    <location>
        <begin position="522"/>
        <end position="544"/>
    </location>
</feature>
<feature type="transmembrane region" description="Helical" evidence="1">
    <location>
        <begin position="889"/>
        <end position="909"/>
    </location>
</feature>
<dbReference type="InterPro" id="IPR001036">
    <property type="entry name" value="Acrflvin-R"/>
</dbReference>
<dbReference type="EMBL" id="LMXI01000664">
    <property type="protein sequence ID" value="KRT56809.1"/>
    <property type="molecule type" value="Genomic_DNA"/>
</dbReference>
<dbReference type="SUPFAM" id="SSF82866">
    <property type="entry name" value="Multidrug efflux transporter AcrB transmembrane domain"/>
    <property type="match status" value="2"/>
</dbReference>
<dbReference type="PRINTS" id="PR00702">
    <property type="entry name" value="ACRIFLAVINRP"/>
</dbReference>
<sequence length="1035" mass="114785">MIRYFAAHPTISNILMMVIIAIGFYSLNGLNKESFPLLKPSKVQVTVAYPGASPSDVEDGICIPLEDATDGISFLKEQECDARDNVAIFTLEMQEAGNIREFTDDIKTEIDAIQNFPENIEDPVIKQLGRINPVANIAITSDKLTPTELKALAEYYRDRLIAMPQIPIVSMDGFSTHQLQVLIRPDTQKKYNLSVQDIANLIATQALELPVGKLEATETSYQIRFDNARKTANELANLIIINTPEGGEIKLGDIAKIEDKFEKPEERIELNGKLAALLKISKNTIDDTLKVADALIEFVEKENKILPEGTRLTIVNDSSTSVRDRLQLLLTNGWQGLILATFMLLLFFSWRYTFWIALGLPISFLGGLAMMVVFGVSINMISMVALLMAIGILMDDAIVLSENIDHEYRKGKSPLDAAIDGTKKVFRGVFSSYLTSAFLFGSLLMMKGDLGQILGVLPVVLLSVLTISLIEAFLVLPHHLKHSLEHAHHKAPPKWRQQFETLFDQFRHAVGRAAQLSMQFRYITVGIALAMLIFSVGLIATGVVKFKAFPDLEGNNLEARILLPQGTPLAETERVVDRLLNALGETNKILSRNESEELVKNVQLSYGKHGDVPENGTHLATLGIDLLNTEKRNTKILELIQLWKQNTGALPDVLSIQYKEPKVGPAGRAIHIRLSGQDMDELSRASWEVQNWLRGYNGVNNLLDDLRPGKPQYSIKLKPGALAAGIDSRSIASQLRSAYLEVKISEIYKGREAYEIVAKLDSQQGYELRDFDNFTVFSKTGKEIPLGSVAIITEEREFSRIGHINHQRTVNIYGDVDADIANTSEVIASLQKNFLGALQERYPEITFKLKGEVENGTETKLSILSGFGLGAFGVFLLLSLQFRNYREPLIVMINIPLALIGATWGHLIMGLDFTLPSMIGFVSLAGIVVNDSILLVEFVKYRVEEGMLFHDAARQAVYDRFRAIFLTSVTTIAGMTPLLFETSTQALILVPLVTSIVFGMLTSTVLIMLVLPAMYAIMEDVGFVKLTGEPERSAA</sequence>
<dbReference type="OrthoDB" id="5287122at2"/>
<accession>A0A0T5YVX6</accession>
<feature type="transmembrane region" description="Helical" evidence="1">
    <location>
        <begin position="354"/>
        <end position="374"/>
    </location>
</feature>
<dbReference type="Gene3D" id="3.30.70.1440">
    <property type="entry name" value="Multidrug efflux transporter AcrB pore domain"/>
    <property type="match status" value="1"/>
</dbReference>
<dbReference type="Gene3D" id="1.20.1640.10">
    <property type="entry name" value="Multidrug efflux transporter AcrB transmembrane domain"/>
    <property type="match status" value="2"/>
</dbReference>
<evidence type="ECO:0000256" key="1">
    <source>
        <dbReference type="SAM" id="Phobius"/>
    </source>
</evidence>
<gene>
    <name evidence="2" type="ORF">Ga0074115_10994</name>
    <name evidence="3" type="ORF">Ga0076813_10306</name>
</gene>
<keyword evidence="5" id="KW-1185">Reference proteome</keyword>
<evidence type="ECO:0000313" key="5">
    <source>
        <dbReference type="Proteomes" id="UP000051634"/>
    </source>
</evidence>
<dbReference type="GO" id="GO:0042910">
    <property type="term" value="F:xenobiotic transmembrane transporter activity"/>
    <property type="evidence" value="ECO:0007669"/>
    <property type="project" value="TreeGrafter"/>
</dbReference>
<dbReference type="PANTHER" id="PTHR32063">
    <property type="match status" value="1"/>
</dbReference>